<dbReference type="FunFam" id="3.40.50.1000:FF:000022">
    <property type="entry name" value="Phosphoglycolate phosphatase"/>
    <property type="match status" value="1"/>
</dbReference>
<dbReference type="InterPro" id="IPR023214">
    <property type="entry name" value="HAD_sf"/>
</dbReference>
<evidence type="ECO:0008006" key="7">
    <source>
        <dbReference type="Google" id="ProtNLM"/>
    </source>
</evidence>
<dbReference type="GO" id="GO:0046872">
    <property type="term" value="F:metal ion binding"/>
    <property type="evidence" value="ECO:0007669"/>
    <property type="project" value="UniProtKB-KW"/>
</dbReference>
<keyword evidence="4" id="KW-0119">Carbohydrate metabolism</keyword>
<dbReference type="InterPro" id="IPR023198">
    <property type="entry name" value="PGP-like_dom2"/>
</dbReference>
<name>A0A063Y909_9GAMM</name>
<dbReference type="EMBL" id="JMSZ01000015">
    <property type="protein sequence ID" value="KDE40857.1"/>
    <property type="molecule type" value="Genomic_DNA"/>
</dbReference>
<dbReference type="InterPro" id="IPR036412">
    <property type="entry name" value="HAD-like_sf"/>
</dbReference>
<evidence type="ECO:0000256" key="1">
    <source>
        <dbReference type="ARBA" id="ARBA00022723"/>
    </source>
</evidence>
<dbReference type="SFLD" id="SFLDG01135">
    <property type="entry name" value="C1.5.6:_HAD__Beta-PGM__Phospha"/>
    <property type="match status" value="1"/>
</dbReference>
<dbReference type="OrthoDB" id="9776368at2"/>
<dbReference type="SUPFAM" id="SSF56784">
    <property type="entry name" value="HAD-like"/>
    <property type="match status" value="1"/>
</dbReference>
<keyword evidence="1" id="KW-0479">Metal-binding</keyword>
<dbReference type="Pfam" id="PF13419">
    <property type="entry name" value="HAD_2"/>
    <property type="match status" value="1"/>
</dbReference>
<dbReference type="GO" id="GO:0008967">
    <property type="term" value="F:phosphoglycolate phosphatase activity"/>
    <property type="evidence" value="ECO:0007669"/>
    <property type="project" value="TreeGrafter"/>
</dbReference>
<accession>A0A063Y909</accession>
<dbReference type="Gene3D" id="3.40.50.1000">
    <property type="entry name" value="HAD superfamily/HAD-like"/>
    <property type="match status" value="1"/>
</dbReference>
<dbReference type="NCBIfam" id="TIGR01549">
    <property type="entry name" value="HAD-SF-IA-v1"/>
    <property type="match status" value="1"/>
</dbReference>
<evidence type="ECO:0000313" key="5">
    <source>
        <dbReference type="EMBL" id="KDE40857.1"/>
    </source>
</evidence>
<dbReference type="SFLD" id="SFLDS00003">
    <property type="entry name" value="Haloacid_Dehalogenase"/>
    <property type="match status" value="1"/>
</dbReference>
<dbReference type="NCBIfam" id="TIGR01509">
    <property type="entry name" value="HAD-SF-IA-v3"/>
    <property type="match status" value="1"/>
</dbReference>
<keyword evidence="3" id="KW-0460">Magnesium</keyword>
<dbReference type="PATRIC" id="fig|267850.7.peg.500"/>
<dbReference type="GO" id="GO:0006281">
    <property type="term" value="P:DNA repair"/>
    <property type="evidence" value="ECO:0007669"/>
    <property type="project" value="TreeGrafter"/>
</dbReference>
<dbReference type="PANTHER" id="PTHR43434:SF23">
    <property type="entry name" value="PHOSPHOGLYCOLATE PHOSPHATASE"/>
    <property type="match status" value="1"/>
</dbReference>
<organism evidence="5 6">
    <name type="scientific">Nitrincola lacisaponensis</name>
    <dbReference type="NCBI Taxonomy" id="267850"/>
    <lineage>
        <taxon>Bacteria</taxon>
        <taxon>Pseudomonadati</taxon>
        <taxon>Pseudomonadota</taxon>
        <taxon>Gammaproteobacteria</taxon>
        <taxon>Oceanospirillales</taxon>
        <taxon>Oceanospirillaceae</taxon>
        <taxon>Nitrincola</taxon>
    </lineage>
</organism>
<protein>
    <recommendedName>
        <fullName evidence="7">Phosphoglycolate phosphatase</fullName>
    </recommendedName>
</protein>
<dbReference type="InterPro" id="IPR050155">
    <property type="entry name" value="HAD-like_hydrolase_sf"/>
</dbReference>
<dbReference type="InterPro" id="IPR041492">
    <property type="entry name" value="HAD_2"/>
</dbReference>
<proteinExistence type="predicted"/>
<dbReference type="RefSeq" id="WP_036543648.1">
    <property type="nucleotide sequence ID" value="NZ_JBKBNO010000009.1"/>
</dbReference>
<sequence length="227" mass="25485">MSHIDTLLFDLDGSLVDTAPDFYRICNELLHQEGREPIDYETLRLSVSNGGRAVIQTAFRCNESHPDFERLLNAMLSRYEAMPGQDSSLFEGFDSLLNWLDAQRIPWGVVTNKPARFTLPLMQQLQLAERCAVTICPDDVQRSKPDPEGLLLACHRIGRQPQRTLYVGDHVRDIQAGKAAGMYTLAARFGYLQPEEQPEAWGSDFIIDTPTELLPLLKSLIDPNAAA</sequence>
<dbReference type="SFLD" id="SFLDG01129">
    <property type="entry name" value="C1.5:_HAD__Beta-PGM__Phosphata"/>
    <property type="match status" value="1"/>
</dbReference>
<evidence type="ECO:0000256" key="2">
    <source>
        <dbReference type="ARBA" id="ARBA00022801"/>
    </source>
</evidence>
<reference evidence="5 6" key="1">
    <citation type="journal article" date="2005" name="Int. J. Syst. Evol. Microbiol.">
        <title>Nitrincola lacisaponensis gen. nov., sp. nov., a novel alkaliphilic bacterium isolated from an alkaline, saline lake.</title>
        <authorList>
            <person name="Dimitriu P.A."/>
            <person name="Shukla S.K."/>
            <person name="Conradt J."/>
            <person name="Marquez M.C."/>
            <person name="Ventosa A."/>
            <person name="Maglia A."/>
            <person name="Peyton B.M."/>
            <person name="Pinkart H.C."/>
            <person name="Mormile M.R."/>
        </authorList>
    </citation>
    <scope>NUCLEOTIDE SEQUENCE [LARGE SCALE GENOMIC DNA]</scope>
    <source>
        <strain evidence="5 6">4CA</strain>
    </source>
</reference>
<dbReference type="PANTHER" id="PTHR43434">
    <property type="entry name" value="PHOSPHOGLYCOLATE PHOSPHATASE"/>
    <property type="match status" value="1"/>
</dbReference>
<dbReference type="GO" id="GO:0005829">
    <property type="term" value="C:cytosol"/>
    <property type="evidence" value="ECO:0007669"/>
    <property type="project" value="TreeGrafter"/>
</dbReference>
<dbReference type="InterPro" id="IPR006439">
    <property type="entry name" value="HAD-SF_hydro_IA"/>
</dbReference>
<evidence type="ECO:0000256" key="3">
    <source>
        <dbReference type="ARBA" id="ARBA00022842"/>
    </source>
</evidence>
<dbReference type="AlphaFoldDB" id="A0A063Y909"/>
<evidence type="ECO:0000256" key="4">
    <source>
        <dbReference type="ARBA" id="ARBA00023277"/>
    </source>
</evidence>
<dbReference type="Proteomes" id="UP000027318">
    <property type="component" value="Unassembled WGS sequence"/>
</dbReference>
<dbReference type="STRING" id="267850.ADINL_0506"/>
<keyword evidence="6" id="KW-1185">Reference proteome</keyword>
<keyword evidence="2" id="KW-0378">Hydrolase</keyword>
<gene>
    <name evidence="5" type="ORF">ADINL_0506</name>
</gene>
<evidence type="ECO:0000313" key="6">
    <source>
        <dbReference type="Proteomes" id="UP000027318"/>
    </source>
</evidence>
<comment type="caution">
    <text evidence="5">The sequence shown here is derived from an EMBL/GenBank/DDBJ whole genome shotgun (WGS) entry which is preliminary data.</text>
</comment>
<dbReference type="Gene3D" id="1.10.150.240">
    <property type="entry name" value="Putative phosphatase, domain 2"/>
    <property type="match status" value="1"/>
</dbReference>